<evidence type="ECO:0000313" key="1">
    <source>
        <dbReference type="EMBL" id="KAF7279833.1"/>
    </source>
</evidence>
<gene>
    <name evidence="1" type="ORF">GWI33_006691</name>
</gene>
<name>A0A834IKR3_RHYFE</name>
<keyword evidence="2" id="KW-1185">Reference proteome</keyword>
<proteinExistence type="predicted"/>
<dbReference type="EMBL" id="JAACXV010000337">
    <property type="protein sequence ID" value="KAF7279833.1"/>
    <property type="molecule type" value="Genomic_DNA"/>
</dbReference>
<organism evidence="1 2">
    <name type="scientific">Rhynchophorus ferrugineus</name>
    <name type="common">Red palm weevil</name>
    <name type="synonym">Curculio ferrugineus</name>
    <dbReference type="NCBI Taxonomy" id="354439"/>
    <lineage>
        <taxon>Eukaryota</taxon>
        <taxon>Metazoa</taxon>
        <taxon>Ecdysozoa</taxon>
        <taxon>Arthropoda</taxon>
        <taxon>Hexapoda</taxon>
        <taxon>Insecta</taxon>
        <taxon>Pterygota</taxon>
        <taxon>Neoptera</taxon>
        <taxon>Endopterygota</taxon>
        <taxon>Coleoptera</taxon>
        <taxon>Polyphaga</taxon>
        <taxon>Cucujiformia</taxon>
        <taxon>Curculionidae</taxon>
        <taxon>Dryophthorinae</taxon>
        <taxon>Rhynchophorus</taxon>
    </lineage>
</organism>
<comment type="caution">
    <text evidence="1">The sequence shown here is derived from an EMBL/GenBank/DDBJ whole genome shotgun (WGS) entry which is preliminary data.</text>
</comment>
<dbReference type="AlphaFoldDB" id="A0A834IKR3"/>
<accession>A0A834IKR3</accession>
<dbReference type="Proteomes" id="UP000625711">
    <property type="component" value="Unassembled WGS sequence"/>
</dbReference>
<reference evidence="1" key="1">
    <citation type="submission" date="2020-08" db="EMBL/GenBank/DDBJ databases">
        <title>Genome sequencing and assembly of the red palm weevil Rhynchophorus ferrugineus.</title>
        <authorList>
            <person name="Dias G.B."/>
            <person name="Bergman C.M."/>
            <person name="Manee M."/>
        </authorList>
    </citation>
    <scope>NUCLEOTIDE SEQUENCE</scope>
    <source>
        <strain evidence="1">AA-2017</strain>
        <tissue evidence="1">Whole larva</tissue>
    </source>
</reference>
<evidence type="ECO:0000313" key="2">
    <source>
        <dbReference type="Proteomes" id="UP000625711"/>
    </source>
</evidence>
<sequence length="68" mass="8007">MQYRPRESWLQQCALFVMTARDYGEDESGKVSGCPQWFVVISEVQDRLISTRRLQQLLFLMILSQVPQ</sequence>
<protein>
    <submittedName>
        <fullName evidence="1">Uncharacterized protein</fullName>
    </submittedName>
</protein>